<organism evidence="1 2">
    <name type="scientific">Clostridium cylindrosporum DSM 605</name>
    <dbReference type="NCBI Taxonomy" id="1121307"/>
    <lineage>
        <taxon>Bacteria</taxon>
        <taxon>Bacillati</taxon>
        <taxon>Bacillota</taxon>
        <taxon>Clostridia</taxon>
        <taxon>Eubacteriales</taxon>
        <taxon>Clostridiaceae</taxon>
        <taxon>Clostridium</taxon>
    </lineage>
</organism>
<evidence type="ECO:0000313" key="2">
    <source>
        <dbReference type="Proteomes" id="UP000036756"/>
    </source>
</evidence>
<accession>A0A0J8DBA0</accession>
<name>A0A0J8DBA0_CLOCY</name>
<dbReference type="Proteomes" id="UP000036756">
    <property type="component" value="Unassembled WGS sequence"/>
</dbReference>
<gene>
    <name evidence="1" type="ORF">CLCY_7c01590</name>
</gene>
<protein>
    <recommendedName>
        <fullName evidence="3">Cthe-2314-like HEPN domain-containing protein</fullName>
    </recommendedName>
</protein>
<dbReference type="PATRIC" id="fig|1121307.3.peg.2442"/>
<sequence length="259" mass="31165">MNTIYDKVKDIHYLLKYTPYEDKYGLYTTNILFTAIKIVDVYHTICIARANLHYMDNDDYGNFASDEISKLFVNTLLIQNALIYYNFAIDYSWQVMWLYYSPMIKDMMPTNELYESTIKECDYQKLRLRLTLANEFKLRKFYLENFFENNNTQEIRKLYNFIKHRGTVHFPGLGMNENKASVGLFGMEMPLISRESIDPDKLKNQLIDLDNMFVEYFEEIIGFLIPSEYLLNGDGIRSCINYYQKYKHELKEYNKKWKW</sequence>
<proteinExistence type="predicted"/>
<reference evidence="1 2" key="1">
    <citation type="submission" date="2015-06" db="EMBL/GenBank/DDBJ databases">
        <title>Draft genome sequence of the purine-degrading Clostridium cylindrosporum HC-1 (DSM 605).</title>
        <authorList>
            <person name="Poehlein A."/>
            <person name="Schiel-Bengelsdorf B."/>
            <person name="Bengelsdorf F."/>
            <person name="Daniel R."/>
            <person name="Duerre P."/>
        </authorList>
    </citation>
    <scope>NUCLEOTIDE SEQUENCE [LARGE SCALE GENOMIC DNA]</scope>
    <source>
        <strain evidence="1 2">DSM 605</strain>
    </source>
</reference>
<dbReference type="OrthoDB" id="2680676at2"/>
<dbReference type="RefSeq" id="WP_048569484.1">
    <property type="nucleotide sequence ID" value="NZ_LFVU01000003.1"/>
</dbReference>
<dbReference type="AlphaFoldDB" id="A0A0J8DBA0"/>
<comment type="caution">
    <text evidence="1">The sequence shown here is derived from an EMBL/GenBank/DDBJ whole genome shotgun (WGS) entry which is preliminary data.</text>
</comment>
<evidence type="ECO:0000313" key="1">
    <source>
        <dbReference type="EMBL" id="KMT23112.1"/>
    </source>
</evidence>
<dbReference type="EMBL" id="LFVU01000003">
    <property type="protein sequence ID" value="KMT23112.1"/>
    <property type="molecule type" value="Genomic_DNA"/>
</dbReference>
<evidence type="ECO:0008006" key="3">
    <source>
        <dbReference type="Google" id="ProtNLM"/>
    </source>
</evidence>
<keyword evidence="2" id="KW-1185">Reference proteome</keyword>